<protein>
    <submittedName>
        <fullName evidence="2">Bifunctional nuclease</fullName>
    </submittedName>
</protein>
<keyword evidence="3" id="KW-1185">Reference proteome</keyword>
<dbReference type="Proteomes" id="UP001193734">
    <property type="component" value="Unassembled WGS sequence"/>
</dbReference>
<gene>
    <name evidence="2" type="ORF">HPS55_00160</name>
</gene>
<comment type="caution">
    <text evidence="2">The sequence shown here is derived from an EMBL/GenBank/DDBJ whole genome shotgun (WGS) entry which is preliminary data.</text>
</comment>
<dbReference type="RefSeq" id="WP_172173246.1">
    <property type="nucleotide sequence ID" value="NZ_CASGIA010000008.1"/>
</dbReference>
<dbReference type="Pfam" id="PF02577">
    <property type="entry name" value="BFN_dom"/>
    <property type="match status" value="1"/>
</dbReference>
<dbReference type="SUPFAM" id="SSF103256">
    <property type="entry name" value="Hypothetical protein TM0160"/>
    <property type="match status" value="1"/>
</dbReference>
<reference evidence="2 3" key="1">
    <citation type="submission" date="2020-05" db="EMBL/GenBank/DDBJ databases">
        <title>Distinct polysaccharide utilization as determinants for interspecies competition between intestinal Prevotella spp.</title>
        <authorList>
            <person name="Galvez E.J.C."/>
            <person name="Iljazovic A."/>
            <person name="Strowig T."/>
        </authorList>
    </citation>
    <scope>NUCLEOTIDE SEQUENCE [LARGE SCALE GENOMIC DNA]</scope>
    <source>
        <strain evidence="2 3">PROD</strain>
    </source>
</reference>
<dbReference type="InterPro" id="IPR003729">
    <property type="entry name" value="Bi_nuclease_dom"/>
</dbReference>
<dbReference type="EMBL" id="JABKKE010000001">
    <property type="protein sequence ID" value="NPE12758.1"/>
    <property type="molecule type" value="Genomic_DNA"/>
</dbReference>
<evidence type="ECO:0000313" key="3">
    <source>
        <dbReference type="Proteomes" id="UP001193734"/>
    </source>
</evidence>
<name>A0ABX2ARZ1_9BACT</name>
<sequence length="182" mass="20864">MKSIQLIFDGISEVAGCNGLVVLRLTDTEKKRCLGIICDEMMKTQIGIRNVPIDVRNKFLPEVMMQMMAEMNDKISYRIDITGIANGEYKTMITNMHTFSQYCIRLSDAILFSIISGTLIFIDEQLMLKQSSPYSENQMQMPIPINSLDTKKLQEELDKAINSENYRLASHLKEELDKRKNS</sequence>
<organism evidence="2 3">
    <name type="scientific">Xylanibacter rodentium</name>
    <dbReference type="NCBI Taxonomy" id="2736289"/>
    <lineage>
        <taxon>Bacteria</taxon>
        <taxon>Pseudomonadati</taxon>
        <taxon>Bacteroidota</taxon>
        <taxon>Bacteroidia</taxon>
        <taxon>Bacteroidales</taxon>
        <taxon>Prevotellaceae</taxon>
        <taxon>Xylanibacter</taxon>
    </lineage>
</organism>
<accession>A0ABX2ARZ1</accession>
<dbReference type="PROSITE" id="PS51658">
    <property type="entry name" value="BFN"/>
    <property type="match status" value="1"/>
</dbReference>
<evidence type="ECO:0000313" key="2">
    <source>
        <dbReference type="EMBL" id="NPE12758.1"/>
    </source>
</evidence>
<dbReference type="InterPro" id="IPR036104">
    <property type="entry name" value="BFN_sf"/>
</dbReference>
<proteinExistence type="predicted"/>
<feature type="domain" description="BFN" evidence="1">
    <location>
        <begin position="1"/>
        <end position="134"/>
    </location>
</feature>
<dbReference type="Gene3D" id="3.10.690.10">
    <property type="entry name" value="Bifunctional nuclease domain"/>
    <property type="match status" value="1"/>
</dbReference>
<evidence type="ECO:0000259" key="1">
    <source>
        <dbReference type="PROSITE" id="PS51658"/>
    </source>
</evidence>
<dbReference type="GeneID" id="82156167"/>